<dbReference type="InterPro" id="IPR052214">
    <property type="entry name" value="DAG_Lipase-Related"/>
</dbReference>
<evidence type="ECO:0000256" key="9">
    <source>
        <dbReference type="ARBA" id="ARBA00022963"/>
    </source>
</evidence>
<keyword evidence="5 16" id="KW-0812">Transmembrane</keyword>
<evidence type="ECO:0000256" key="6">
    <source>
        <dbReference type="ARBA" id="ARBA00022723"/>
    </source>
</evidence>
<keyword evidence="12 16" id="KW-0472">Membrane</keyword>
<evidence type="ECO:0000313" key="19">
    <source>
        <dbReference type="Proteomes" id="UP000198406"/>
    </source>
</evidence>
<dbReference type="GO" id="GO:0016298">
    <property type="term" value="F:lipase activity"/>
    <property type="evidence" value="ECO:0007669"/>
    <property type="project" value="TreeGrafter"/>
</dbReference>
<protein>
    <recommendedName>
        <fullName evidence="14">sn-1-specific diacylglycerol lipase</fullName>
        <ecNumber evidence="14">3.1.1.116</ecNumber>
    </recommendedName>
</protein>
<dbReference type="InterPro" id="IPR029058">
    <property type="entry name" value="AB_hydrolase_fold"/>
</dbReference>
<reference evidence="18 19" key="1">
    <citation type="journal article" date="2015" name="Plant Cell">
        <title>Oil accumulation by the oleaginous diatom Fistulifera solaris as revealed by the genome and transcriptome.</title>
        <authorList>
            <person name="Tanaka T."/>
            <person name="Maeda Y."/>
            <person name="Veluchamy A."/>
            <person name="Tanaka M."/>
            <person name="Abida H."/>
            <person name="Marechal E."/>
            <person name="Bowler C."/>
            <person name="Muto M."/>
            <person name="Sunaga Y."/>
            <person name="Tanaka M."/>
            <person name="Yoshino T."/>
            <person name="Taniguchi T."/>
            <person name="Fukuda Y."/>
            <person name="Nemoto M."/>
            <person name="Matsumoto M."/>
            <person name="Wong P.S."/>
            <person name="Aburatani S."/>
            <person name="Fujibuchi W."/>
        </authorList>
    </citation>
    <scope>NUCLEOTIDE SEQUENCE [LARGE SCALE GENOMIC DNA]</scope>
    <source>
        <strain evidence="18 19">JPCC DA0580</strain>
    </source>
</reference>
<evidence type="ECO:0000256" key="16">
    <source>
        <dbReference type="SAM" id="Phobius"/>
    </source>
</evidence>
<keyword evidence="6" id="KW-0479">Metal-binding</keyword>
<dbReference type="EC" id="3.1.1.116" evidence="14"/>
<comment type="catalytic activity">
    <reaction evidence="13">
        <text>a 1,2-diacyl-sn-glycerol + H2O = a 2-acylglycerol + a fatty acid + H(+)</text>
        <dbReference type="Rhea" id="RHEA:33275"/>
        <dbReference type="ChEBI" id="CHEBI:15377"/>
        <dbReference type="ChEBI" id="CHEBI:15378"/>
        <dbReference type="ChEBI" id="CHEBI:17389"/>
        <dbReference type="ChEBI" id="CHEBI:17815"/>
        <dbReference type="ChEBI" id="CHEBI:28868"/>
        <dbReference type="EC" id="3.1.1.116"/>
    </reaction>
    <physiologicalReaction direction="left-to-right" evidence="13">
        <dbReference type="Rhea" id="RHEA:33276"/>
    </physiologicalReaction>
</comment>
<feature type="region of interest" description="Disordered" evidence="15">
    <location>
        <begin position="267"/>
        <end position="316"/>
    </location>
</feature>
<comment type="subcellular location">
    <subcellularLocation>
        <location evidence="2">Cell membrane</location>
        <topology evidence="2">Multi-pass membrane protein</topology>
    </subcellularLocation>
</comment>
<evidence type="ECO:0000259" key="17">
    <source>
        <dbReference type="Pfam" id="PF01764"/>
    </source>
</evidence>
<evidence type="ECO:0000256" key="2">
    <source>
        <dbReference type="ARBA" id="ARBA00004651"/>
    </source>
</evidence>
<keyword evidence="19" id="KW-1185">Reference proteome</keyword>
<evidence type="ECO:0000256" key="15">
    <source>
        <dbReference type="SAM" id="MobiDB-lite"/>
    </source>
</evidence>
<dbReference type="PANTHER" id="PTHR45792:SF8">
    <property type="entry name" value="DIACYLGLYCEROL LIPASE-ALPHA"/>
    <property type="match status" value="1"/>
</dbReference>
<evidence type="ECO:0000256" key="7">
    <source>
        <dbReference type="ARBA" id="ARBA00022801"/>
    </source>
</evidence>
<keyword evidence="11" id="KW-0443">Lipid metabolism</keyword>
<feature type="transmembrane region" description="Helical" evidence="16">
    <location>
        <begin position="84"/>
        <end position="105"/>
    </location>
</feature>
<dbReference type="InParanoid" id="A0A1Z5KQ66"/>
<accession>A0A1Z5KQ66</accession>
<feature type="compositionally biased region" description="Polar residues" evidence="15">
    <location>
        <begin position="296"/>
        <end position="311"/>
    </location>
</feature>
<keyword evidence="7" id="KW-0378">Hydrolase</keyword>
<comment type="caution">
    <text evidence="18">The sequence shown here is derived from an EMBL/GenBank/DDBJ whole genome shotgun (WGS) entry which is preliminary data.</text>
</comment>
<evidence type="ECO:0000256" key="8">
    <source>
        <dbReference type="ARBA" id="ARBA00022837"/>
    </source>
</evidence>
<dbReference type="PANTHER" id="PTHR45792">
    <property type="entry name" value="DIACYLGLYCEROL LIPASE HOMOLOG-RELATED"/>
    <property type="match status" value="1"/>
</dbReference>
<organism evidence="18 19">
    <name type="scientific">Fistulifera solaris</name>
    <name type="common">Oleaginous diatom</name>
    <dbReference type="NCBI Taxonomy" id="1519565"/>
    <lineage>
        <taxon>Eukaryota</taxon>
        <taxon>Sar</taxon>
        <taxon>Stramenopiles</taxon>
        <taxon>Ochrophyta</taxon>
        <taxon>Bacillariophyta</taxon>
        <taxon>Bacillariophyceae</taxon>
        <taxon>Bacillariophycidae</taxon>
        <taxon>Naviculales</taxon>
        <taxon>Naviculaceae</taxon>
        <taxon>Fistulifera</taxon>
    </lineage>
</organism>
<name>A0A1Z5KQ66_FISSO</name>
<comment type="cofactor">
    <cofactor evidence="1">
        <name>Ca(2+)</name>
        <dbReference type="ChEBI" id="CHEBI:29108"/>
    </cofactor>
</comment>
<evidence type="ECO:0000256" key="11">
    <source>
        <dbReference type="ARBA" id="ARBA00023098"/>
    </source>
</evidence>
<feature type="domain" description="Fungal lipase-type" evidence="17">
    <location>
        <begin position="460"/>
        <end position="602"/>
    </location>
</feature>
<keyword evidence="4" id="KW-0597">Phosphoprotein</keyword>
<evidence type="ECO:0000256" key="5">
    <source>
        <dbReference type="ARBA" id="ARBA00022692"/>
    </source>
</evidence>
<evidence type="ECO:0000256" key="12">
    <source>
        <dbReference type="ARBA" id="ARBA00023136"/>
    </source>
</evidence>
<dbReference type="OrthoDB" id="438440at2759"/>
<evidence type="ECO:0000256" key="14">
    <source>
        <dbReference type="ARBA" id="ARBA00026104"/>
    </source>
</evidence>
<evidence type="ECO:0000256" key="10">
    <source>
        <dbReference type="ARBA" id="ARBA00022989"/>
    </source>
</evidence>
<keyword evidence="3" id="KW-1003">Cell membrane</keyword>
<dbReference type="GO" id="GO:0046872">
    <property type="term" value="F:metal ion binding"/>
    <property type="evidence" value="ECO:0007669"/>
    <property type="project" value="UniProtKB-KW"/>
</dbReference>
<evidence type="ECO:0000256" key="1">
    <source>
        <dbReference type="ARBA" id="ARBA00001913"/>
    </source>
</evidence>
<keyword evidence="10 16" id="KW-1133">Transmembrane helix</keyword>
<proteinExistence type="predicted"/>
<dbReference type="InterPro" id="IPR002921">
    <property type="entry name" value="Fungal_lipase-type"/>
</dbReference>
<feature type="transmembrane region" description="Helical" evidence="16">
    <location>
        <begin position="31"/>
        <end position="53"/>
    </location>
</feature>
<dbReference type="CDD" id="cd00519">
    <property type="entry name" value="Lipase_3"/>
    <property type="match status" value="1"/>
</dbReference>
<dbReference type="SUPFAM" id="SSF53474">
    <property type="entry name" value="alpha/beta-Hydrolases"/>
    <property type="match status" value="1"/>
</dbReference>
<dbReference type="AlphaFoldDB" id="A0A1Z5KQ66"/>
<dbReference type="Proteomes" id="UP000198406">
    <property type="component" value="Unassembled WGS sequence"/>
</dbReference>
<dbReference type="Gene3D" id="3.40.50.1820">
    <property type="entry name" value="alpha/beta hydrolase"/>
    <property type="match status" value="1"/>
</dbReference>
<evidence type="ECO:0000256" key="13">
    <source>
        <dbReference type="ARBA" id="ARBA00024531"/>
    </source>
</evidence>
<sequence>MRRDVIRAGGFIEYLLYDPNDQDPTCRNSHFYCLLTLIYALLTTIYIIAAIILDQRIAYWSSQGSPTEREPRSSKVAYLLELKLLPFTIVLLLVWATGLSTISTGKRYYRCAYENESAKDPTSTPVLYWWVPLVILLSLQFTEMLFSWRFLFGLCRQPRVINSSSWIGDEEAYLPDPVNHELIEEMWAERCASFCQCLSWMSCFLFGGSELAGQAEFGDVARALADYLEYRGVLDVVPSDIVTGLILVRNIQQERIMSYRRELRSKATSTLSTESTPAQRTQTKKTGEDSGLLGSETVSPVNLPAANSPTQPLMDEIDPLDPADRNGRLLDRNSFSDMQCLEEGARYASYALAIYTWVLYVYERPITGPLELLGRGCIACCRGKYRRADSSEGLSISGESELLEIGEAEFYGDNMCHTHRNALLLSANLSDADLVYAQLRSGFRDNPYCIILDHAWKTVVVSIRGTFSLEDCVTDVLIQPESLEKLGEEFGFDGHGQFCHGGVMNCVRNVYRDLERHHLLERLLLGPNAAYPDYSLRIVGHSLGAATGTLLSYMLRHKYPNLRCLNYSPVGCAFTWDLATGCSEWCDSFFVDSDIVPRLSLESMDKLRDDMLEGIGRLKVPKIHVARRAVGHYGLLACGNFCYTLFSDEHALQDTAELLHEPESVPDSAFQDQLSRFRQMQAERKRSRGVIRSTRLYPPGRMIHLAKIGEKRSCLHGCARCLTCFSTSFGSEYVPVWVRNDELLEIVVSPTMGTDHFPNRLRKILVDVASSHGLNAF</sequence>
<evidence type="ECO:0000256" key="3">
    <source>
        <dbReference type="ARBA" id="ARBA00022475"/>
    </source>
</evidence>
<dbReference type="GO" id="GO:0016042">
    <property type="term" value="P:lipid catabolic process"/>
    <property type="evidence" value="ECO:0007669"/>
    <property type="project" value="UniProtKB-KW"/>
</dbReference>
<dbReference type="GO" id="GO:0005886">
    <property type="term" value="C:plasma membrane"/>
    <property type="evidence" value="ECO:0007669"/>
    <property type="project" value="UniProtKB-SubCell"/>
</dbReference>
<keyword evidence="8" id="KW-0106">Calcium</keyword>
<evidence type="ECO:0000256" key="4">
    <source>
        <dbReference type="ARBA" id="ARBA00022553"/>
    </source>
</evidence>
<evidence type="ECO:0000313" key="18">
    <source>
        <dbReference type="EMBL" id="GAX28436.1"/>
    </source>
</evidence>
<keyword evidence="9" id="KW-0442">Lipid degradation</keyword>
<feature type="compositionally biased region" description="Polar residues" evidence="15">
    <location>
        <begin position="267"/>
        <end position="281"/>
    </location>
</feature>
<dbReference type="Pfam" id="PF01764">
    <property type="entry name" value="Lipase_3"/>
    <property type="match status" value="1"/>
</dbReference>
<gene>
    <name evidence="18" type="ORF">FisN_4Hh373</name>
</gene>
<feature type="transmembrane region" description="Helical" evidence="16">
    <location>
        <begin position="126"/>
        <end position="151"/>
    </location>
</feature>
<dbReference type="EMBL" id="BDSP01000273">
    <property type="protein sequence ID" value="GAX28436.1"/>
    <property type="molecule type" value="Genomic_DNA"/>
</dbReference>